<comment type="caution">
    <text evidence="1">The sequence shown here is derived from an EMBL/GenBank/DDBJ whole genome shotgun (WGS) entry which is preliminary data.</text>
</comment>
<keyword evidence="2" id="KW-1185">Reference proteome</keyword>
<evidence type="ECO:0000313" key="2">
    <source>
        <dbReference type="Proteomes" id="UP000078431"/>
    </source>
</evidence>
<proteinExistence type="predicted"/>
<dbReference type="RefSeq" id="WP_061554294.1">
    <property type="nucleotide sequence ID" value="NZ_LXEX01000061.1"/>
</dbReference>
<accession>A0AA91EAZ6</accession>
<organism evidence="1 2">
    <name type="scientific">Obesumbacterium proteus ATCC 12841</name>
    <dbReference type="NCBI Taxonomy" id="1354268"/>
    <lineage>
        <taxon>Bacteria</taxon>
        <taxon>Pseudomonadati</taxon>
        <taxon>Pseudomonadota</taxon>
        <taxon>Gammaproteobacteria</taxon>
        <taxon>Enterobacterales</taxon>
        <taxon>Hafniaceae</taxon>
        <taxon>Obesumbacterium</taxon>
    </lineage>
</organism>
<reference evidence="1 2" key="1">
    <citation type="submission" date="2016-04" db="EMBL/GenBank/DDBJ databases">
        <title>ATOL: Assembling a taxonomically balanced genome-scale reconstruction of the evolutionary history of the Enterobacteriaceae.</title>
        <authorList>
            <person name="Plunkett G.III."/>
            <person name="Neeno-Eckwall E.C."/>
            <person name="Glasner J.D."/>
            <person name="Perna N.T."/>
        </authorList>
    </citation>
    <scope>NUCLEOTIDE SEQUENCE [LARGE SCALE GENOMIC DNA]</scope>
    <source>
        <strain evidence="1 2">ATCC 12841</strain>
    </source>
</reference>
<dbReference type="EMBL" id="LXEX01000061">
    <property type="protein sequence ID" value="OAT57316.1"/>
    <property type="molecule type" value="Genomic_DNA"/>
</dbReference>
<evidence type="ECO:0008006" key="3">
    <source>
        <dbReference type="Google" id="ProtNLM"/>
    </source>
</evidence>
<sequence length="340" mass="38146">MTKLTIETLKEIIGSYPEDSDEIECVMARQLLAYEQAAKNPVAWDYEWASYITCEGPQDFNRIIEREAPPDWAIDEGQARNIIPLYAAPVLPKQPELVDLSQQVEILNRILNWILKELPVPTQKASAMAIRLSSVIDIISDLEVSAPAQPKQPKPTISFYRDGIIAAAKWVENQRDAYDNEHGQSDPETGSFEFGNNAQLEYSTTLSEIAEGIRSLHSVSAQPVSEPYKLAANDIIAERQRQISEEGWTPEHDDKYNDFQLALAAAGYAQNVADYAGEYCQPNSSIDWTDAPEPEAWPWSPVWWKPSNPRRDLVKAGALILAEIERLDRAAPAQESEQHG</sequence>
<dbReference type="AlphaFoldDB" id="A0AA91EAZ6"/>
<evidence type="ECO:0000313" key="1">
    <source>
        <dbReference type="EMBL" id="OAT57316.1"/>
    </source>
</evidence>
<gene>
    <name evidence="1" type="ORF">M993_04523</name>
</gene>
<name>A0AA91EAZ6_9GAMM</name>
<protein>
    <recommendedName>
        <fullName evidence="3">Phage protein</fullName>
    </recommendedName>
</protein>
<dbReference type="Proteomes" id="UP000078431">
    <property type="component" value="Unassembled WGS sequence"/>
</dbReference>